<gene>
    <name evidence="1" type="ORF">CPLFYP93_00455</name>
</gene>
<dbReference type="Gene3D" id="3.10.20.90">
    <property type="entry name" value="Phosphatidylinositol 3-kinase Catalytic Subunit, Chain A, domain 1"/>
    <property type="match status" value="1"/>
</dbReference>
<reference evidence="1" key="1">
    <citation type="submission" date="2019-11" db="EMBL/GenBank/DDBJ databases">
        <authorList>
            <person name="Feng L."/>
        </authorList>
    </citation>
    <scope>NUCLEOTIDE SEQUENCE</scope>
    <source>
        <strain evidence="1">CParaputrificumLFYP93</strain>
    </source>
</reference>
<organism evidence="1">
    <name type="scientific">Clostridium paraputrificum</name>
    <dbReference type="NCBI Taxonomy" id="29363"/>
    <lineage>
        <taxon>Bacteria</taxon>
        <taxon>Bacillati</taxon>
        <taxon>Bacillota</taxon>
        <taxon>Clostridia</taxon>
        <taxon>Eubacteriales</taxon>
        <taxon>Clostridiaceae</taxon>
        <taxon>Clostridium</taxon>
    </lineage>
</organism>
<proteinExistence type="predicted"/>
<protein>
    <submittedName>
        <fullName evidence="1">YukD</fullName>
    </submittedName>
</protein>
<dbReference type="EMBL" id="CACRTV010000014">
    <property type="protein sequence ID" value="VYT72803.1"/>
    <property type="molecule type" value="Genomic_DNA"/>
</dbReference>
<name>A0A6N2Z2S3_9CLOT</name>
<dbReference type="InterPro" id="IPR024962">
    <property type="entry name" value="YukD-like"/>
</dbReference>
<accession>A0A6N2Z2S3</accession>
<dbReference type="AlphaFoldDB" id="A0A6N2Z2S3"/>
<dbReference type="Pfam" id="PF08817">
    <property type="entry name" value="YukD"/>
    <property type="match status" value="1"/>
</dbReference>
<dbReference type="RefSeq" id="WP_156558885.1">
    <property type="nucleotide sequence ID" value="NZ_CACRTV010000014.1"/>
</dbReference>
<evidence type="ECO:0000313" key="1">
    <source>
        <dbReference type="EMBL" id="VYT72803.1"/>
    </source>
</evidence>
<dbReference type="InterPro" id="IPR029071">
    <property type="entry name" value="Ubiquitin-like_domsf"/>
</dbReference>
<dbReference type="SUPFAM" id="SSF54236">
    <property type="entry name" value="Ubiquitin-like"/>
    <property type="match status" value="1"/>
</dbReference>
<sequence length="80" mass="8941">MNKGIVLVQVGNDEIEYELEIPLDITVKNICKSILKALKMDGRNDIKGYYIKTENPTCFLKGNDILSDYGISSGSKIFLV</sequence>